<dbReference type="PANTHER" id="PTHR32060:SF30">
    <property type="entry name" value="CARBOXY-TERMINAL PROCESSING PROTEASE CTPA"/>
    <property type="match status" value="1"/>
</dbReference>
<gene>
    <name evidence="8" type="ORF">ACFFJ8_32820</name>
</gene>
<dbReference type="Proteomes" id="UP001589818">
    <property type="component" value="Unassembled WGS sequence"/>
</dbReference>
<dbReference type="Pfam" id="PF17820">
    <property type="entry name" value="PDZ_6"/>
    <property type="match status" value="1"/>
</dbReference>
<evidence type="ECO:0000256" key="2">
    <source>
        <dbReference type="ARBA" id="ARBA00022670"/>
    </source>
</evidence>
<feature type="domain" description="PDZ" evidence="7">
    <location>
        <begin position="88"/>
        <end position="164"/>
    </location>
</feature>
<dbReference type="PROSITE" id="PS50106">
    <property type="entry name" value="PDZ"/>
    <property type="match status" value="1"/>
</dbReference>
<dbReference type="InterPro" id="IPR002477">
    <property type="entry name" value="Peptidoglycan-bd-like"/>
</dbReference>
<dbReference type="InterPro" id="IPR036366">
    <property type="entry name" value="PGBDSf"/>
</dbReference>
<name>A0ABV6JK07_9BACL</name>
<dbReference type="InterPro" id="IPR055210">
    <property type="entry name" value="CtpA/B_N"/>
</dbReference>
<comment type="caution">
    <text evidence="8">The sequence shown here is derived from an EMBL/GenBank/DDBJ whole genome shotgun (WGS) entry which is preliminary data.</text>
</comment>
<dbReference type="Gene3D" id="3.90.226.10">
    <property type="entry name" value="2-enoyl-CoA Hydratase, Chain A, domain 1"/>
    <property type="match status" value="1"/>
</dbReference>
<keyword evidence="2 5" id="KW-0645">Protease</keyword>
<evidence type="ECO:0000256" key="5">
    <source>
        <dbReference type="RuleBase" id="RU004404"/>
    </source>
</evidence>
<dbReference type="NCBIfam" id="TIGR00225">
    <property type="entry name" value="prc"/>
    <property type="match status" value="1"/>
</dbReference>
<feature type="transmembrane region" description="Helical" evidence="6">
    <location>
        <begin position="15"/>
        <end position="36"/>
    </location>
</feature>
<comment type="similarity">
    <text evidence="1 5">Belongs to the peptidase S41A family.</text>
</comment>
<proteinExistence type="inferred from homology"/>
<dbReference type="InterPro" id="IPR004447">
    <property type="entry name" value="Peptidase_S41A"/>
</dbReference>
<evidence type="ECO:0000256" key="4">
    <source>
        <dbReference type="ARBA" id="ARBA00022825"/>
    </source>
</evidence>
<evidence type="ECO:0000259" key="7">
    <source>
        <dbReference type="PROSITE" id="PS50106"/>
    </source>
</evidence>
<dbReference type="SMART" id="SM00245">
    <property type="entry name" value="TSPc"/>
    <property type="match status" value="1"/>
</dbReference>
<keyword evidence="9" id="KW-1185">Reference proteome</keyword>
<keyword evidence="6" id="KW-0472">Membrane</keyword>
<protein>
    <submittedName>
        <fullName evidence="8">S41 family peptidase</fullName>
    </submittedName>
</protein>
<dbReference type="Pfam" id="PF01471">
    <property type="entry name" value="PG_binding_1"/>
    <property type="match status" value="1"/>
</dbReference>
<dbReference type="SUPFAM" id="SSF52096">
    <property type="entry name" value="ClpP/crotonase"/>
    <property type="match status" value="1"/>
</dbReference>
<dbReference type="InterPro" id="IPR001478">
    <property type="entry name" value="PDZ"/>
</dbReference>
<keyword evidence="6" id="KW-1133">Transmembrane helix</keyword>
<sequence>MNIHGSQAVRQRKRLMMGLALIAVCAIGFAGGRFWVYVQNPIMDDPGFRNLSFAYDEIMDDYLEGADSRSLVNGAIEGMVGSLGDPYSVYLTEAKGEQFIQSYEDHFVGIGVTIREQDGEFVIEEAIKDAPAEKAGLKTGDVMLKVDGTPMKGMTLDKLMTLVRGQEGTEVKLQIRREGLAEPLELPVVRGAVPVHTVSFAMKEDGIGTIAINRFADKTGDEFDKAIEALQAKGMKKLLLDLRSNPGGLLEPTIHIANRFVPKGKTIVQVVYKGEKRIITHKSEQKEPWKLPVAILVDGNTASSAEVLTAALKDTAGAVVIGEQTFGKGIVQQFRQLADGSVLKLTEAQWRSPDGQWIHKKGIEPTRVVKAPAYTQLPRLPVGLKLQEGDYGERVETAQQMLQVLGYITGEPPGIYNADTIKAVKAFQLSEGIPANGILNDRTAYRITTRLMEKYRAEDPQMLTAMEELRAAAAEE</sequence>
<accession>A0ABV6JK07</accession>
<dbReference type="SUPFAM" id="SSF50156">
    <property type="entry name" value="PDZ domain-like"/>
    <property type="match status" value="1"/>
</dbReference>
<dbReference type="InterPro" id="IPR029045">
    <property type="entry name" value="ClpP/crotonase-like_dom_sf"/>
</dbReference>
<evidence type="ECO:0000313" key="9">
    <source>
        <dbReference type="Proteomes" id="UP001589818"/>
    </source>
</evidence>
<dbReference type="InterPro" id="IPR036365">
    <property type="entry name" value="PGBD-like_sf"/>
</dbReference>
<dbReference type="PANTHER" id="PTHR32060">
    <property type="entry name" value="TAIL-SPECIFIC PROTEASE"/>
    <property type="match status" value="1"/>
</dbReference>
<reference evidence="8 9" key="1">
    <citation type="submission" date="2024-09" db="EMBL/GenBank/DDBJ databases">
        <authorList>
            <person name="Sun Q."/>
            <person name="Mori K."/>
        </authorList>
    </citation>
    <scope>NUCLEOTIDE SEQUENCE [LARGE SCALE GENOMIC DNA]</scope>
    <source>
        <strain evidence="8 9">CCM 4839</strain>
    </source>
</reference>
<dbReference type="InterPro" id="IPR036034">
    <property type="entry name" value="PDZ_sf"/>
</dbReference>
<dbReference type="Gene3D" id="1.10.101.10">
    <property type="entry name" value="PGBD-like superfamily/PGBD"/>
    <property type="match status" value="1"/>
</dbReference>
<evidence type="ECO:0000313" key="8">
    <source>
        <dbReference type="EMBL" id="MFC0396146.1"/>
    </source>
</evidence>
<dbReference type="RefSeq" id="WP_256555144.1">
    <property type="nucleotide sequence ID" value="NZ_JANHOF010000002.1"/>
</dbReference>
<keyword evidence="6" id="KW-0812">Transmembrane</keyword>
<dbReference type="CDD" id="cd07560">
    <property type="entry name" value="Peptidase_S41_CPP"/>
    <property type="match status" value="1"/>
</dbReference>
<dbReference type="Pfam" id="PF03572">
    <property type="entry name" value="Peptidase_S41"/>
    <property type="match status" value="1"/>
</dbReference>
<dbReference type="SUPFAM" id="SSF47090">
    <property type="entry name" value="PGBD-like"/>
    <property type="match status" value="1"/>
</dbReference>
<evidence type="ECO:0000256" key="6">
    <source>
        <dbReference type="SAM" id="Phobius"/>
    </source>
</evidence>
<organism evidence="8 9">
    <name type="scientific">Paenibacillus mendelii</name>
    <dbReference type="NCBI Taxonomy" id="206163"/>
    <lineage>
        <taxon>Bacteria</taxon>
        <taxon>Bacillati</taxon>
        <taxon>Bacillota</taxon>
        <taxon>Bacilli</taxon>
        <taxon>Bacillales</taxon>
        <taxon>Paenibacillaceae</taxon>
        <taxon>Paenibacillus</taxon>
    </lineage>
</organism>
<dbReference type="Gene3D" id="3.30.750.44">
    <property type="match status" value="1"/>
</dbReference>
<keyword evidence="3 5" id="KW-0378">Hydrolase</keyword>
<dbReference type="SMART" id="SM00228">
    <property type="entry name" value="PDZ"/>
    <property type="match status" value="1"/>
</dbReference>
<dbReference type="InterPro" id="IPR005151">
    <property type="entry name" value="Tail-specific_protease"/>
</dbReference>
<keyword evidence="4 5" id="KW-0720">Serine protease</keyword>
<dbReference type="CDD" id="cd06782">
    <property type="entry name" value="cpPDZ_CPP-like"/>
    <property type="match status" value="1"/>
</dbReference>
<evidence type="ECO:0000256" key="3">
    <source>
        <dbReference type="ARBA" id="ARBA00022801"/>
    </source>
</evidence>
<dbReference type="InterPro" id="IPR041489">
    <property type="entry name" value="PDZ_6"/>
</dbReference>
<dbReference type="Gene3D" id="2.30.42.10">
    <property type="match status" value="1"/>
</dbReference>
<dbReference type="Pfam" id="PF22694">
    <property type="entry name" value="CtpB_N-like"/>
    <property type="match status" value="1"/>
</dbReference>
<dbReference type="EMBL" id="JBHLVF010000047">
    <property type="protein sequence ID" value="MFC0396146.1"/>
    <property type="molecule type" value="Genomic_DNA"/>
</dbReference>
<evidence type="ECO:0000256" key="1">
    <source>
        <dbReference type="ARBA" id="ARBA00009179"/>
    </source>
</evidence>